<sequence length="490" mass="52766">MDDSSDDDTQGYPHFETLHVQTPLIHSPKLSIKLDCNIYHKIESIQPSGSVKMRGIGNFCYKAVESRGTDIHFISGSGVNTVLAVAYCARQLNVNAILVMPKETSAAICDAVRLEGSQLILYGENWDVAESHARKLVKRNGVYVPSADHQHIWEGHASIIHELRDQLGDDNPPAAIVCPVGGGGLLNGVITGLQEVGWKQVPVIAVETHGSNAFQASVVAGKLITLSKISTIASGLASTSISAKSLELSLVHPVVPFAVSDAMAADAVRLFAEDNKLIVEAASGAGLSLCYTQVIRDILPSLEQDADVVVLVTGGSDISLTQLDEYRKKYFRPPVIVKSGGEVFLKMEDKLTHIANHLDVADPMGISSDSLAKIHQKPQHHQLPPPAAAVPPPPPPPSASLPPSTPPSLLSQSQQQQQQQHHHHHHPIQKPKAEASTPSSSSNMAMMDTMMEDVASQHSITTTATYENDMHHDLENLTTTPNNLMTPMTQ</sequence>
<evidence type="ECO:0000313" key="10">
    <source>
        <dbReference type="Proteomes" id="UP000053815"/>
    </source>
</evidence>
<dbReference type="GO" id="GO:0006567">
    <property type="term" value="P:L-threonine catabolic process"/>
    <property type="evidence" value="ECO:0007669"/>
    <property type="project" value="TreeGrafter"/>
</dbReference>
<evidence type="ECO:0000256" key="3">
    <source>
        <dbReference type="ARBA" id="ARBA00012093"/>
    </source>
</evidence>
<evidence type="ECO:0000256" key="4">
    <source>
        <dbReference type="ARBA" id="ARBA00022898"/>
    </source>
</evidence>
<dbReference type="EC" id="4.3.1.17" evidence="3"/>
<comment type="cofactor">
    <cofactor evidence="1">
        <name>pyridoxal 5'-phosphate</name>
        <dbReference type="ChEBI" id="CHEBI:597326"/>
    </cofactor>
</comment>
<protein>
    <recommendedName>
        <fullName evidence="3">L-serine ammonia-lyase</fullName>
        <ecNumber evidence="3">4.3.1.17</ecNumber>
    </recommendedName>
</protein>
<name>A0A0C9LQZ0_9FUNG</name>
<dbReference type="GO" id="GO:0009097">
    <property type="term" value="P:isoleucine biosynthetic process"/>
    <property type="evidence" value="ECO:0007669"/>
    <property type="project" value="TreeGrafter"/>
</dbReference>
<dbReference type="InterPro" id="IPR036052">
    <property type="entry name" value="TrpB-like_PALP_sf"/>
</dbReference>
<evidence type="ECO:0000256" key="6">
    <source>
        <dbReference type="ARBA" id="ARBA00049406"/>
    </source>
</evidence>
<evidence type="ECO:0000256" key="7">
    <source>
        <dbReference type="SAM" id="MobiDB-lite"/>
    </source>
</evidence>
<proteinExistence type="inferred from homology"/>
<feature type="region of interest" description="Disordered" evidence="7">
    <location>
        <begin position="373"/>
        <end position="443"/>
    </location>
</feature>
<dbReference type="Gene3D" id="3.40.50.1100">
    <property type="match status" value="2"/>
</dbReference>
<dbReference type="PANTHER" id="PTHR48078:SF2">
    <property type="entry name" value="CATABOLIC L-SERINE_THREONINE DEHYDRATASE"/>
    <property type="match status" value="1"/>
</dbReference>
<dbReference type="GO" id="GO:0006565">
    <property type="term" value="P:L-serine catabolic process"/>
    <property type="evidence" value="ECO:0007669"/>
    <property type="project" value="TreeGrafter"/>
</dbReference>
<evidence type="ECO:0000256" key="5">
    <source>
        <dbReference type="ARBA" id="ARBA00023239"/>
    </source>
</evidence>
<dbReference type="InterPro" id="IPR001926">
    <property type="entry name" value="TrpB-like_PALP"/>
</dbReference>
<dbReference type="SUPFAM" id="SSF53686">
    <property type="entry name" value="Tryptophan synthase beta subunit-like PLP-dependent enzymes"/>
    <property type="match status" value="1"/>
</dbReference>
<accession>A0A0C9LQZ0</accession>
<dbReference type="OrthoDB" id="7773036at2759"/>
<dbReference type="GO" id="GO:0004794">
    <property type="term" value="F:threonine deaminase activity"/>
    <property type="evidence" value="ECO:0007669"/>
    <property type="project" value="TreeGrafter"/>
</dbReference>
<evidence type="ECO:0000256" key="2">
    <source>
        <dbReference type="ARBA" id="ARBA00010869"/>
    </source>
</evidence>
<evidence type="ECO:0000313" key="9">
    <source>
        <dbReference type="EMBL" id="GAN01785.1"/>
    </source>
</evidence>
<dbReference type="GO" id="GO:0003941">
    <property type="term" value="F:L-serine ammonia-lyase activity"/>
    <property type="evidence" value="ECO:0007669"/>
    <property type="project" value="UniProtKB-EC"/>
</dbReference>
<evidence type="ECO:0000256" key="1">
    <source>
        <dbReference type="ARBA" id="ARBA00001933"/>
    </source>
</evidence>
<feature type="compositionally biased region" description="Basic residues" evidence="7">
    <location>
        <begin position="420"/>
        <end position="429"/>
    </location>
</feature>
<gene>
    <name evidence="9" type="ORF">MAM1_0012d01220</name>
</gene>
<organism evidence="9">
    <name type="scientific">Mucor ambiguus</name>
    <dbReference type="NCBI Taxonomy" id="91626"/>
    <lineage>
        <taxon>Eukaryota</taxon>
        <taxon>Fungi</taxon>
        <taxon>Fungi incertae sedis</taxon>
        <taxon>Mucoromycota</taxon>
        <taxon>Mucoromycotina</taxon>
        <taxon>Mucoromycetes</taxon>
        <taxon>Mucorales</taxon>
        <taxon>Mucorineae</taxon>
        <taxon>Mucoraceae</taxon>
        <taxon>Mucor</taxon>
    </lineage>
</organism>
<keyword evidence="4" id="KW-0663">Pyridoxal phosphate</keyword>
<dbReference type="EMBL" id="DF836301">
    <property type="protein sequence ID" value="GAN01785.1"/>
    <property type="molecule type" value="Genomic_DNA"/>
</dbReference>
<dbReference type="Pfam" id="PF00291">
    <property type="entry name" value="PALP"/>
    <property type="match status" value="1"/>
</dbReference>
<keyword evidence="5" id="KW-0456">Lyase</keyword>
<reference evidence="9" key="1">
    <citation type="submission" date="2014-09" db="EMBL/GenBank/DDBJ databases">
        <title>Draft genome sequence of an oleaginous Mucoromycotina fungus Mucor ambiguus NBRC6742.</title>
        <authorList>
            <person name="Takeda I."/>
            <person name="Yamane N."/>
            <person name="Morita T."/>
            <person name="Tamano K."/>
            <person name="Machida M."/>
            <person name="Baker S."/>
            <person name="Koike H."/>
        </authorList>
    </citation>
    <scope>NUCLEOTIDE SEQUENCE</scope>
    <source>
        <strain evidence="9">NBRC 6742</strain>
    </source>
</reference>
<dbReference type="STRING" id="91626.A0A0C9LQZ0"/>
<feature type="compositionally biased region" description="Pro residues" evidence="7">
    <location>
        <begin position="383"/>
        <end position="406"/>
    </location>
</feature>
<comment type="catalytic activity">
    <reaction evidence="6">
        <text>L-serine = pyruvate + NH4(+)</text>
        <dbReference type="Rhea" id="RHEA:19169"/>
        <dbReference type="ChEBI" id="CHEBI:15361"/>
        <dbReference type="ChEBI" id="CHEBI:28938"/>
        <dbReference type="ChEBI" id="CHEBI:33384"/>
        <dbReference type="EC" id="4.3.1.17"/>
    </reaction>
</comment>
<dbReference type="AlphaFoldDB" id="A0A0C9LQZ0"/>
<comment type="similarity">
    <text evidence="2">Belongs to the serine/threonine dehydratase family.</text>
</comment>
<evidence type="ECO:0000259" key="8">
    <source>
        <dbReference type="Pfam" id="PF00291"/>
    </source>
</evidence>
<keyword evidence="10" id="KW-1185">Reference proteome</keyword>
<dbReference type="InterPro" id="IPR050147">
    <property type="entry name" value="Ser/Thr_Dehydratase"/>
</dbReference>
<feature type="domain" description="Tryptophan synthase beta chain-like PALP" evidence="8">
    <location>
        <begin position="19"/>
        <end position="314"/>
    </location>
</feature>
<feature type="compositionally biased region" description="Low complexity" evidence="7">
    <location>
        <begin position="407"/>
        <end position="419"/>
    </location>
</feature>
<dbReference type="PANTHER" id="PTHR48078">
    <property type="entry name" value="THREONINE DEHYDRATASE, MITOCHONDRIAL-RELATED"/>
    <property type="match status" value="1"/>
</dbReference>
<dbReference type="Proteomes" id="UP000053815">
    <property type="component" value="Unassembled WGS sequence"/>
</dbReference>